<evidence type="ECO:0000256" key="1">
    <source>
        <dbReference type="SAM" id="MobiDB-lite"/>
    </source>
</evidence>
<feature type="compositionally biased region" description="Basic and acidic residues" evidence="1">
    <location>
        <begin position="75"/>
        <end position="85"/>
    </location>
</feature>
<feature type="compositionally biased region" description="Basic and acidic residues" evidence="1">
    <location>
        <begin position="12"/>
        <end position="21"/>
    </location>
</feature>
<keyword evidence="3" id="KW-1185">Reference proteome</keyword>
<feature type="compositionally biased region" description="Polar residues" evidence="1">
    <location>
        <begin position="57"/>
        <end position="74"/>
    </location>
</feature>
<sequence length="132" mass="14988">MPALHSPLQLSRADRERRSSDTHATNTKPAKPPFANKQQDPPPLEHTAEARGIPPQTMGSFNMNNMMQEINETQHSSEDDTRQAEVEDEDLLLLQAAQREERKRRLTASLQTDFQETLTPARDRCYVCLCTG</sequence>
<feature type="region of interest" description="Disordered" evidence="1">
    <location>
        <begin position="1"/>
        <end position="88"/>
    </location>
</feature>
<gene>
    <name evidence="2" type="ORF">BaRGS_00011483</name>
</gene>
<protein>
    <submittedName>
        <fullName evidence="2">Uncharacterized protein</fullName>
    </submittedName>
</protein>
<reference evidence="2 3" key="1">
    <citation type="journal article" date="2023" name="Sci. Data">
        <title>Genome assembly of the Korean intertidal mud-creeper Batillaria attramentaria.</title>
        <authorList>
            <person name="Patra A.K."/>
            <person name="Ho P.T."/>
            <person name="Jun S."/>
            <person name="Lee S.J."/>
            <person name="Kim Y."/>
            <person name="Won Y.J."/>
        </authorList>
    </citation>
    <scope>NUCLEOTIDE SEQUENCE [LARGE SCALE GENOMIC DNA]</scope>
    <source>
        <strain evidence="2">Wonlab-2016</strain>
    </source>
</reference>
<dbReference type="Proteomes" id="UP001519460">
    <property type="component" value="Unassembled WGS sequence"/>
</dbReference>
<evidence type="ECO:0000313" key="3">
    <source>
        <dbReference type="Proteomes" id="UP001519460"/>
    </source>
</evidence>
<comment type="caution">
    <text evidence="2">The sequence shown here is derived from an EMBL/GenBank/DDBJ whole genome shotgun (WGS) entry which is preliminary data.</text>
</comment>
<organism evidence="2 3">
    <name type="scientific">Batillaria attramentaria</name>
    <dbReference type="NCBI Taxonomy" id="370345"/>
    <lineage>
        <taxon>Eukaryota</taxon>
        <taxon>Metazoa</taxon>
        <taxon>Spiralia</taxon>
        <taxon>Lophotrochozoa</taxon>
        <taxon>Mollusca</taxon>
        <taxon>Gastropoda</taxon>
        <taxon>Caenogastropoda</taxon>
        <taxon>Sorbeoconcha</taxon>
        <taxon>Cerithioidea</taxon>
        <taxon>Batillariidae</taxon>
        <taxon>Batillaria</taxon>
    </lineage>
</organism>
<dbReference type="AlphaFoldDB" id="A0ABD0LCC5"/>
<evidence type="ECO:0000313" key="2">
    <source>
        <dbReference type="EMBL" id="KAK7497189.1"/>
    </source>
</evidence>
<proteinExistence type="predicted"/>
<dbReference type="EMBL" id="JACVVK020000060">
    <property type="protein sequence ID" value="KAK7497189.1"/>
    <property type="molecule type" value="Genomic_DNA"/>
</dbReference>
<accession>A0ABD0LCC5</accession>
<name>A0ABD0LCC5_9CAEN</name>